<evidence type="ECO:0000313" key="11">
    <source>
        <dbReference type="Proteomes" id="UP000650524"/>
    </source>
</evidence>
<reference evidence="10 11" key="1">
    <citation type="submission" date="2020-08" db="EMBL/GenBank/DDBJ databases">
        <title>Bridging the membrane lipid divide: bacteria of the FCB group superphylum have the potential to synthesize archaeal ether lipids.</title>
        <authorList>
            <person name="Villanueva L."/>
            <person name="Von Meijenfeldt F.A.B."/>
            <person name="Westbye A.B."/>
            <person name="Yadav S."/>
            <person name="Hopmans E.C."/>
            <person name="Dutilh B.E."/>
            <person name="Sinninghe Damste J.S."/>
        </authorList>
    </citation>
    <scope>NUCLEOTIDE SEQUENCE [LARGE SCALE GENOMIC DNA]</scope>
    <source>
        <strain evidence="10">NIOZ-UU27</strain>
    </source>
</reference>
<dbReference type="InterPro" id="IPR045584">
    <property type="entry name" value="Pilin-like"/>
</dbReference>
<dbReference type="EMBL" id="JACNJD010000214">
    <property type="protein sequence ID" value="MBC8177525.1"/>
    <property type="molecule type" value="Genomic_DNA"/>
</dbReference>
<evidence type="ECO:0000256" key="4">
    <source>
        <dbReference type="ARBA" id="ARBA00022481"/>
    </source>
</evidence>
<feature type="transmembrane region" description="Helical" evidence="9">
    <location>
        <begin position="20"/>
        <end position="38"/>
    </location>
</feature>
<keyword evidence="6 9" id="KW-0812">Transmembrane</keyword>
<proteinExistence type="inferred from homology"/>
<organism evidence="10 11">
    <name type="scientific">Candidatus Desulfacyla euxinica</name>
    <dbReference type="NCBI Taxonomy" id="2841693"/>
    <lineage>
        <taxon>Bacteria</taxon>
        <taxon>Deltaproteobacteria</taxon>
        <taxon>Candidatus Desulfacyla</taxon>
    </lineage>
</organism>
<comment type="similarity">
    <text evidence="2">Belongs to the GSP I family.</text>
</comment>
<evidence type="ECO:0000256" key="7">
    <source>
        <dbReference type="ARBA" id="ARBA00022989"/>
    </source>
</evidence>
<dbReference type="PANTHER" id="PTHR38779">
    <property type="entry name" value="TYPE II SECRETION SYSTEM PROTEIN I-RELATED"/>
    <property type="match status" value="1"/>
</dbReference>
<dbReference type="PROSITE" id="PS00409">
    <property type="entry name" value="PROKAR_NTER_METHYL"/>
    <property type="match status" value="1"/>
</dbReference>
<dbReference type="InterPro" id="IPR010052">
    <property type="entry name" value="T2SS_protein-GspI"/>
</dbReference>
<keyword evidence="7 9" id="KW-1133">Transmembrane helix</keyword>
<gene>
    <name evidence="10" type="ORF">H8E19_08975</name>
</gene>
<dbReference type="Gene3D" id="3.30.700.10">
    <property type="entry name" value="Glycoprotein, Type 4 Pilin"/>
    <property type="match status" value="1"/>
</dbReference>
<accession>A0A8J6MZM7</accession>
<sequence>MNSKFQVSNFQFQISRGFTLLEVMIAVAIIAIAFMAVLGSQSQGLSLSGESRFNRTAALLAQGKMAEIEAVKDQGDLNSDSGDFGDEFPGYTWQLSVNEVLFDGAEKISNRLKQIDLEVFWGADELYRYRLRLYRFFP</sequence>
<keyword evidence="3" id="KW-1003">Cell membrane</keyword>
<keyword evidence="5" id="KW-0997">Cell inner membrane</keyword>
<dbReference type="PANTHER" id="PTHR38779:SF2">
    <property type="entry name" value="TYPE II SECRETION SYSTEM PROTEIN I-RELATED"/>
    <property type="match status" value="1"/>
</dbReference>
<comment type="subcellular location">
    <subcellularLocation>
        <location evidence="1">Cell inner membrane</location>
        <topology evidence="1">Single-pass membrane protein</topology>
    </subcellularLocation>
</comment>
<dbReference type="SUPFAM" id="SSF54523">
    <property type="entry name" value="Pili subunits"/>
    <property type="match status" value="1"/>
</dbReference>
<evidence type="ECO:0000313" key="10">
    <source>
        <dbReference type="EMBL" id="MBC8177525.1"/>
    </source>
</evidence>
<comment type="caution">
    <text evidence="10">The sequence shown here is derived from an EMBL/GenBank/DDBJ whole genome shotgun (WGS) entry which is preliminary data.</text>
</comment>
<dbReference type="AlphaFoldDB" id="A0A8J6MZM7"/>
<dbReference type="GO" id="GO:0015628">
    <property type="term" value="P:protein secretion by the type II secretion system"/>
    <property type="evidence" value="ECO:0007669"/>
    <property type="project" value="InterPro"/>
</dbReference>
<evidence type="ECO:0000256" key="8">
    <source>
        <dbReference type="ARBA" id="ARBA00023136"/>
    </source>
</evidence>
<protein>
    <submittedName>
        <fullName evidence="10">Prepilin-type N-terminal cleavage/methylation domain-containing protein</fullName>
    </submittedName>
</protein>
<dbReference type="InterPro" id="IPR012902">
    <property type="entry name" value="N_methyl_site"/>
</dbReference>
<evidence type="ECO:0000256" key="5">
    <source>
        <dbReference type="ARBA" id="ARBA00022519"/>
    </source>
</evidence>
<name>A0A8J6MZM7_9DELT</name>
<dbReference type="GO" id="GO:0005886">
    <property type="term" value="C:plasma membrane"/>
    <property type="evidence" value="ECO:0007669"/>
    <property type="project" value="UniProtKB-SubCell"/>
</dbReference>
<dbReference type="Proteomes" id="UP000650524">
    <property type="component" value="Unassembled WGS sequence"/>
</dbReference>
<evidence type="ECO:0000256" key="6">
    <source>
        <dbReference type="ARBA" id="ARBA00022692"/>
    </source>
</evidence>
<evidence type="ECO:0000256" key="9">
    <source>
        <dbReference type="SAM" id="Phobius"/>
    </source>
</evidence>
<dbReference type="Pfam" id="PF07963">
    <property type="entry name" value="N_methyl"/>
    <property type="match status" value="1"/>
</dbReference>
<keyword evidence="4" id="KW-0488">Methylation</keyword>
<evidence type="ECO:0000256" key="1">
    <source>
        <dbReference type="ARBA" id="ARBA00004377"/>
    </source>
</evidence>
<dbReference type="GO" id="GO:0015627">
    <property type="term" value="C:type II protein secretion system complex"/>
    <property type="evidence" value="ECO:0007669"/>
    <property type="project" value="InterPro"/>
</dbReference>
<dbReference type="NCBIfam" id="TIGR02532">
    <property type="entry name" value="IV_pilin_GFxxxE"/>
    <property type="match status" value="1"/>
</dbReference>
<evidence type="ECO:0000256" key="3">
    <source>
        <dbReference type="ARBA" id="ARBA00022475"/>
    </source>
</evidence>
<keyword evidence="8 9" id="KW-0472">Membrane</keyword>
<evidence type="ECO:0000256" key="2">
    <source>
        <dbReference type="ARBA" id="ARBA00008358"/>
    </source>
</evidence>